<dbReference type="InterPro" id="IPR018511">
    <property type="entry name" value="Hemolysin-typ_Ca-bd_CS"/>
</dbReference>
<dbReference type="PROSITE" id="PS00330">
    <property type="entry name" value="HEMOLYSIN_CALCIUM"/>
    <property type="match status" value="2"/>
</dbReference>
<comment type="subcellular location">
    <subcellularLocation>
        <location evidence="1">Secreted</location>
    </subcellularLocation>
</comment>
<dbReference type="InterPro" id="IPR050557">
    <property type="entry name" value="RTX_toxin/Mannuronan_C5-epim"/>
</dbReference>
<gene>
    <name evidence="6" type="ORF">FBZ82_102212</name>
</gene>
<reference evidence="6 7" key="1">
    <citation type="submission" date="2019-06" db="EMBL/GenBank/DDBJ databases">
        <title>Genomic Encyclopedia of Type Strains, Phase IV (KMG-V): Genome sequencing to study the core and pangenomes of soil and plant-associated prokaryotes.</title>
        <authorList>
            <person name="Whitman W."/>
        </authorList>
    </citation>
    <scope>NUCLEOTIDE SEQUENCE [LARGE SCALE GENOMIC DNA]</scope>
    <source>
        <strain evidence="6 7">BR 11796</strain>
    </source>
</reference>
<sequence length="594" mass="61189">MSESRIPGLGENGDGIGDDRSIYDGAYDGAPGPATAGRTTDGADDPLFLRAFDSGRRWGAPSDGAAPPPYTLTYGWVVDAGLRYVPSFRPLNDGQRAMALQAMGEWSAVANLAFVEAADPMTANLQFHMSQLDVFRASGMAYYPNAAGSYIYLDPESAGYRTYIHEIGHALGLKHPGDYNGTGGGTPPFLPPSEDNRTNTIMSYYGVWPGGLGVYDVAAIQRLYGPNPTVRAGDDLYLLMPGAPGRYLWDGGGNDTLSAAGSDVPVTIDLAGGWGWFSAQAASILAQNQVFVGRGTRIESVVGGSAGDRLTGSAFADTLEGGAGDDTLTGGAGDDLLDGGSGSDSAVYDFPSANAFVTADPSGGGTDLTVTGAGGIDRLRGVERLVFSDRIVTRQEAATALSRAAPDQRALVQDGTRSYEVRMAPYDGPIAGLKNQFLGTASGEAVIGSDQGDFMNLLGGNDAVQGGGGGDVLDGGAGSNFLTGGAGTDTFFIDGRSDGRGESVTWSTVTDLQPEEWAIAWGWIDTVSTLTWEDLAGSAGYQGATARIDLDGNGGTDLSLTFSGRTPGGLVTSPGQVGADGYLAFRIGGPVSTI</sequence>
<comment type="caution">
    <text evidence="6">The sequence shown here is derived from an EMBL/GenBank/DDBJ whole genome shotgun (WGS) entry which is preliminary data.</text>
</comment>
<evidence type="ECO:0000313" key="7">
    <source>
        <dbReference type="Proteomes" id="UP000316083"/>
    </source>
</evidence>
<dbReference type="GO" id="GO:0005576">
    <property type="term" value="C:extracellular region"/>
    <property type="evidence" value="ECO:0007669"/>
    <property type="project" value="UniProtKB-SubCell"/>
</dbReference>
<evidence type="ECO:0000256" key="2">
    <source>
        <dbReference type="ARBA" id="ARBA00009490"/>
    </source>
</evidence>
<dbReference type="Gene3D" id="2.150.10.10">
    <property type="entry name" value="Serralysin-like metalloprotease, C-terminal"/>
    <property type="match status" value="2"/>
</dbReference>
<dbReference type="InterPro" id="IPR006026">
    <property type="entry name" value="Peptidase_Metallo"/>
</dbReference>
<dbReference type="PANTHER" id="PTHR38340:SF1">
    <property type="entry name" value="S-LAYER PROTEIN"/>
    <property type="match status" value="1"/>
</dbReference>
<dbReference type="PANTHER" id="PTHR38340">
    <property type="entry name" value="S-LAYER PROTEIN"/>
    <property type="match status" value="1"/>
</dbReference>
<dbReference type="GO" id="GO:0008237">
    <property type="term" value="F:metallopeptidase activity"/>
    <property type="evidence" value="ECO:0007669"/>
    <property type="project" value="InterPro"/>
</dbReference>
<evidence type="ECO:0000256" key="3">
    <source>
        <dbReference type="ARBA" id="ARBA00022525"/>
    </source>
</evidence>
<dbReference type="EMBL" id="VITF01000002">
    <property type="protein sequence ID" value="TWA72612.1"/>
    <property type="molecule type" value="Genomic_DNA"/>
</dbReference>
<accession>A0A560BJ42</accession>
<dbReference type="Gene3D" id="3.40.390.10">
    <property type="entry name" value="Collagenase (Catalytic Domain)"/>
    <property type="match status" value="1"/>
</dbReference>
<dbReference type="RefSeq" id="WP_145673547.1">
    <property type="nucleotide sequence ID" value="NZ_VITF01000002.1"/>
</dbReference>
<dbReference type="GO" id="GO:0006508">
    <property type="term" value="P:proteolysis"/>
    <property type="evidence" value="ECO:0007669"/>
    <property type="project" value="InterPro"/>
</dbReference>
<dbReference type="AlphaFoldDB" id="A0A560BJ42"/>
<dbReference type="Pfam" id="PF00353">
    <property type="entry name" value="HemolysinCabind"/>
    <property type="match status" value="2"/>
</dbReference>
<dbReference type="InterPro" id="IPR024079">
    <property type="entry name" value="MetalloPept_cat_dom_sf"/>
</dbReference>
<dbReference type="InterPro" id="IPR011049">
    <property type="entry name" value="Serralysin-like_metalloprot_C"/>
</dbReference>
<dbReference type="CDD" id="cd04277">
    <property type="entry name" value="ZnMc_serralysin_like"/>
    <property type="match status" value="1"/>
</dbReference>
<comment type="similarity">
    <text evidence="2">Belongs to the peptidase M10B family.</text>
</comment>
<dbReference type="PRINTS" id="PR00313">
    <property type="entry name" value="CABNDNGRPT"/>
</dbReference>
<proteinExistence type="inferred from homology"/>
<evidence type="ECO:0000256" key="1">
    <source>
        <dbReference type="ARBA" id="ARBA00004613"/>
    </source>
</evidence>
<organism evidence="6 7">
    <name type="scientific">Azospirillum brasilense</name>
    <dbReference type="NCBI Taxonomy" id="192"/>
    <lineage>
        <taxon>Bacteria</taxon>
        <taxon>Pseudomonadati</taxon>
        <taxon>Pseudomonadota</taxon>
        <taxon>Alphaproteobacteria</taxon>
        <taxon>Rhodospirillales</taxon>
        <taxon>Azospirillaceae</taxon>
        <taxon>Azospirillum</taxon>
    </lineage>
</organism>
<dbReference type="Proteomes" id="UP000316083">
    <property type="component" value="Unassembled WGS sequence"/>
</dbReference>
<dbReference type="InterPro" id="IPR034033">
    <property type="entry name" value="Serralysin-like"/>
</dbReference>
<dbReference type="InterPro" id="IPR001343">
    <property type="entry name" value="Hemolysn_Ca-bd"/>
</dbReference>
<dbReference type="SMART" id="SM00235">
    <property type="entry name" value="ZnMc"/>
    <property type="match status" value="1"/>
</dbReference>
<evidence type="ECO:0000313" key="6">
    <source>
        <dbReference type="EMBL" id="TWA72612.1"/>
    </source>
</evidence>
<evidence type="ECO:0000259" key="5">
    <source>
        <dbReference type="SMART" id="SM00235"/>
    </source>
</evidence>
<dbReference type="GO" id="GO:0008270">
    <property type="term" value="F:zinc ion binding"/>
    <property type="evidence" value="ECO:0007669"/>
    <property type="project" value="InterPro"/>
</dbReference>
<feature type="region of interest" description="Disordered" evidence="4">
    <location>
        <begin position="1"/>
        <end position="45"/>
    </location>
</feature>
<dbReference type="GO" id="GO:0005509">
    <property type="term" value="F:calcium ion binding"/>
    <property type="evidence" value="ECO:0007669"/>
    <property type="project" value="InterPro"/>
</dbReference>
<evidence type="ECO:0000256" key="4">
    <source>
        <dbReference type="SAM" id="MobiDB-lite"/>
    </source>
</evidence>
<name>A0A560BJ42_AZOBR</name>
<dbReference type="SUPFAM" id="SSF55486">
    <property type="entry name" value="Metalloproteases ('zincins'), catalytic domain"/>
    <property type="match status" value="1"/>
</dbReference>
<dbReference type="SUPFAM" id="SSF51120">
    <property type="entry name" value="beta-Roll"/>
    <property type="match status" value="2"/>
</dbReference>
<keyword evidence="3" id="KW-0964">Secreted</keyword>
<protein>
    <submittedName>
        <fullName evidence="6">Serralysin</fullName>
    </submittedName>
</protein>
<feature type="domain" description="Peptidase metallopeptidase" evidence="5">
    <location>
        <begin position="80"/>
        <end position="226"/>
    </location>
</feature>